<dbReference type="AlphaFoldDB" id="A0A4Y2V070"/>
<accession>A0A4Y2V070</accession>
<organism evidence="1 2">
    <name type="scientific">Araneus ventricosus</name>
    <name type="common">Orbweaver spider</name>
    <name type="synonym">Epeira ventricosa</name>
    <dbReference type="NCBI Taxonomy" id="182803"/>
    <lineage>
        <taxon>Eukaryota</taxon>
        <taxon>Metazoa</taxon>
        <taxon>Ecdysozoa</taxon>
        <taxon>Arthropoda</taxon>
        <taxon>Chelicerata</taxon>
        <taxon>Arachnida</taxon>
        <taxon>Araneae</taxon>
        <taxon>Araneomorphae</taxon>
        <taxon>Entelegynae</taxon>
        <taxon>Araneoidea</taxon>
        <taxon>Araneidae</taxon>
        <taxon>Araneus</taxon>
    </lineage>
</organism>
<name>A0A4Y2V070_ARAVE</name>
<dbReference type="Proteomes" id="UP000499080">
    <property type="component" value="Unassembled WGS sequence"/>
</dbReference>
<sequence>MSHLTYPRNYVHFPPNKKPLGQPGATLWQTPDRLFQPKLHTLPGGQVPDDRGPPDDHWRLLSPSDWMFTPKRLPADHLPDRRTGTKD</sequence>
<protein>
    <submittedName>
        <fullName evidence="1">Uncharacterized protein</fullName>
    </submittedName>
</protein>
<keyword evidence="2" id="KW-1185">Reference proteome</keyword>
<evidence type="ECO:0000313" key="2">
    <source>
        <dbReference type="Proteomes" id="UP000499080"/>
    </source>
</evidence>
<evidence type="ECO:0000313" key="1">
    <source>
        <dbReference type="EMBL" id="GBO18088.1"/>
    </source>
</evidence>
<dbReference type="EMBL" id="BGPR01041748">
    <property type="protein sequence ID" value="GBO18088.1"/>
    <property type="molecule type" value="Genomic_DNA"/>
</dbReference>
<comment type="caution">
    <text evidence="1">The sequence shown here is derived from an EMBL/GenBank/DDBJ whole genome shotgun (WGS) entry which is preliminary data.</text>
</comment>
<reference evidence="1 2" key="1">
    <citation type="journal article" date="2019" name="Sci. Rep.">
        <title>Orb-weaving spider Araneus ventricosus genome elucidates the spidroin gene catalogue.</title>
        <authorList>
            <person name="Kono N."/>
            <person name="Nakamura H."/>
            <person name="Ohtoshi R."/>
            <person name="Moran D.A.P."/>
            <person name="Shinohara A."/>
            <person name="Yoshida Y."/>
            <person name="Fujiwara M."/>
            <person name="Mori M."/>
            <person name="Tomita M."/>
            <person name="Arakawa K."/>
        </authorList>
    </citation>
    <scope>NUCLEOTIDE SEQUENCE [LARGE SCALE GENOMIC DNA]</scope>
</reference>
<proteinExistence type="predicted"/>
<gene>
    <name evidence="1" type="ORF">AVEN_180329_1</name>
</gene>